<dbReference type="RefSeq" id="WP_194502931.1">
    <property type="nucleotide sequence ID" value="NZ_JADIVZ010000003.1"/>
</dbReference>
<keyword evidence="1" id="KW-0472">Membrane</keyword>
<dbReference type="Pfam" id="PF19803">
    <property type="entry name" value="DUF6286"/>
    <property type="match status" value="1"/>
</dbReference>
<evidence type="ECO:0000256" key="1">
    <source>
        <dbReference type="SAM" id="Phobius"/>
    </source>
</evidence>
<protein>
    <recommendedName>
        <fullName evidence="2">DUF6286 domain-containing protein</fullName>
    </recommendedName>
</protein>
<sequence length="181" mass="19059">MSTTHRAPRGRPVVSLAALLVALAIIALAVVAVRDLVVARGWAPGTPWARSLVEGLDGLGATTASTAVGVAMAVLGAVLLLVAVKPAPRTHRALPADAEQASVELWATPAATAALALDVADRTCGVLGARVRRAGRRRVRLEVGTTLDRVEIRERVTTRLREELAPLGDPRVVVKVREDVR</sequence>
<comment type="caution">
    <text evidence="3">The sequence shown here is derived from an EMBL/GenBank/DDBJ whole genome shotgun (WGS) entry which is preliminary data.</text>
</comment>
<dbReference type="EMBL" id="JADIVZ010000003">
    <property type="protein sequence ID" value="MBF4161661.1"/>
    <property type="molecule type" value="Genomic_DNA"/>
</dbReference>
<evidence type="ECO:0000313" key="3">
    <source>
        <dbReference type="EMBL" id="MBF4161661.1"/>
    </source>
</evidence>
<evidence type="ECO:0000259" key="2">
    <source>
        <dbReference type="Pfam" id="PF19803"/>
    </source>
</evidence>
<feature type="domain" description="DUF6286" evidence="2">
    <location>
        <begin position="74"/>
        <end position="177"/>
    </location>
</feature>
<dbReference type="AlphaFoldDB" id="A0A930Y763"/>
<keyword evidence="1" id="KW-0812">Transmembrane</keyword>
<gene>
    <name evidence="3" type="ORF">ISG29_08160</name>
</gene>
<evidence type="ECO:0000313" key="4">
    <source>
        <dbReference type="Proteomes" id="UP000656804"/>
    </source>
</evidence>
<organism evidence="3 4">
    <name type="scientific">Nocardioides acrostichi</name>
    <dbReference type="NCBI Taxonomy" id="2784339"/>
    <lineage>
        <taxon>Bacteria</taxon>
        <taxon>Bacillati</taxon>
        <taxon>Actinomycetota</taxon>
        <taxon>Actinomycetes</taxon>
        <taxon>Propionibacteriales</taxon>
        <taxon>Nocardioidaceae</taxon>
        <taxon>Nocardioides</taxon>
    </lineage>
</organism>
<feature type="transmembrane region" description="Helical" evidence="1">
    <location>
        <begin position="63"/>
        <end position="84"/>
    </location>
</feature>
<dbReference type="Proteomes" id="UP000656804">
    <property type="component" value="Unassembled WGS sequence"/>
</dbReference>
<name>A0A930Y763_9ACTN</name>
<proteinExistence type="predicted"/>
<reference evidence="3" key="1">
    <citation type="submission" date="2020-11" db="EMBL/GenBank/DDBJ databases">
        <title>Nocardioides sp. CBS4Y-1, whole genome shotgun sequence.</title>
        <authorList>
            <person name="Tuo L."/>
        </authorList>
    </citation>
    <scope>NUCLEOTIDE SEQUENCE</scope>
    <source>
        <strain evidence="3">CBS4Y-1</strain>
    </source>
</reference>
<keyword evidence="1" id="KW-1133">Transmembrane helix</keyword>
<dbReference type="InterPro" id="IPR046253">
    <property type="entry name" value="DUF6286"/>
</dbReference>
<keyword evidence="4" id="KW-1185">Reference proteome</keyword>
<accession>A0A930Y763</accession>